<dbReference type="OrthoDB" id="9808017at2"/>
<dbReference type="PANTHER" id="PTHR33169:SF14">
    <property type="entry name" value="TRANSCRIPTIONAL REGULATOR RV3488"/>
    <property type="match status" value="1"/>
</dbReference>
<evidence type="ECO:0000313" key="2">
    <source>
        <dbReference type="EMBL" id="ABJ87119.1"/>
    </source>
</evidence>
<dbReference type="SUPFAM" id="SSF46785">
    <property type="entry name" value="Winged helix' DNA-binding domain"/>
    <property type="match status" value="1"/>
</dbReference>
<organism evidence="2">
    <name type="scientific">Solibacter usitatus (strain Ellin6076)</name>
    <dbReference type="NCBI Taxonomy" id="234267"/>
    <lineage>
        <taxon>Bacteria</taxon>
        <taxon>Pseudomonadati</taxon>
        <taxon>Acidobacteriota</taxon>
        <taxon>Terriglobia</taxon>
        <taxon>Bryobacterales</taxon>
        <taxon>Solibacteraceae</taxon>
        <taxon>Candidatus Solibacter</taxon>
    </lineage>
</organism>
<evidence type="ECO:0000259" key="1">
    <source>
        <dbReference type="Pfam" id="PF03551"/>
    </source>
</evidence>
<dbReference type="InParanoid" id="Q01TA1"/>
<feature type="domain" description="Transcription regulator PadR N-terminal" evidence="1">
    <location>
        <begin position="18"/>
        <end position="90"/>
    </location>
</feature>
<dbReference type="EMBL" id="CP000473">
    <property type="protein sequence ID" value="ABJ87119.1"/>
    <property type="molecule type" value="Genomic_DNA"/>
</dbReference>
<dbReference type="InterPro" id="IPR036388">
    <property type="entry name" value="WH-like_DNA-bd_sf"/>
</dbReference>
<dbReference type="NCBIfam" id="TIGR03433">
    <property type="entry name" value="padR_acidobact"/>
    <property type="match status" value="1"/>
</dbReference>
<dbReference type="STRING" id="234267.Acid_6193"/>
<dbReference type="KEGG" id="sus:Acid_6193"/>
<name>Q01TA1_SOLUE</name>
<dbReference type="PANTHER" id="PTHR33169">
    <property type="entry name" value="PADR-FAMILY TRANSCRIPTIONAL REGULATOR"/>
    <property type="match status" value="1"/>
</dbReference>
<dbReference type="eggNOG" id="COG1695">
    <property type="taxonomic scope" value="Bacteria"/>
</dbReference>
<dbReference type="InterPro" id="IPR036390">
    <property type="entry name" value="WH_DNA-bd_sf"/>
</dbReference>
<protein>
    <submittedName>
        <fullName evidence="2">Transcriptional regulator, PadR family</fullName>
    </submittedName>
</protein>
<dbReference type="InterPro" id="IPR017799">
    <property type="entry name" value="Tscrpt_reg_PadR_acidobac-type"/>
</dbReference>
<dbReference type="HOGENOM" id="CLU_063440_3_3_0"/>
<sequence length="117" mass="13149">MSTRDKTELLQGTLDMLILRTLLSGPAHGHAIARIIERSSEDVLQVEQGSLYPALHRLIKRGWLSAEEGTSENNRRAKFYRLTAKGRRQLVEETTKWERLARAIGGVLRSAGQEGKP</sequence>
<dbReference type="Pfam" id="PF03551">
    <property type="entry name" value="PadR"/>
    <property type="match status" value="1"/>
</dbReference>
<dbReference type="InterPro" id="IPR052509">
    <property type="entry name" value="Metal_resp_DNA-bind_regulator"/>
</dbReference>
<reference evidence="2" key="1">
    <citation type="submission" date="2006-10" db="EMBL/GenBank/DDBJ databases">
        <title>Complete sequence of Solibacter usitatus Ellin6076.</title>
        <authorList>
            <consortium name="US DOE Joint Genome Institute"/>
            <person name="Copeland A."/>
            <person name="Lucas S."/>
            <person name="Lapidus A."/>
            <person name="Barry K."/>
            <person name="Detter J.C."/>
            <person name="Glavina del Rio T."/>
            <person name="Hammon N."/>
            <person name="Israni S."/>
            <person name="Dalin E."/>
            <person name="Tice H."/>
            <person name="Pitluck S."/>
            <person name="Thompson L.S."/>
            <person name="Brettin T."/>
            <person name="Bruce D."/>
            <person name="Han C."/>
            <person name="Tapia R."/>
            <person name="Gilna P."/>
            <person name="Schmutz J."/>
            <person name="Larimer F."/>
            <person name="Land M."/>
            <person name="Hauser L."/>
            <person name="Kyrpides N."/>
            <person name="Mikhailova N."/>
            <person name="Janssen P.H."/>
            <person name="Kuske C.R."/>
            <person name="Richardson P."/>
        </authorList>
    </citation>
    <scope>NUCLEOTIDE SEQUENCE</scope>
    <source>
        <strain evidence="2">Ellin6076</strain>
    </source>
</reference>
<dbReference type="InterPro" id="IPR005149">
    <property type="entry name" value="Tscrpt_reg_PadR_N"/>
</dbReference>
<accession>Q01TA1</accession>
<dbReference type="AlphaFoldDB" id="Q01TA1"/>
<gene>
    <name evidence="2" type="ordered locus">Acid_6193</name>
</gene>
<proteinExistence type="predicted"/>
<dbReference type="Gene3D" id="1.10.10.10">
    <property type="entry name" value="Winged helix-like DNA-binding domain superfamily/Winged helix DNA-binding domain"/>
    <property type="match status" value="1"/>
</dbReference>